<organism evidence="1 2">
    <name type="scientific">Geodermatophilus ruber</name>
    <dbReference type="NCBI Taxonomy" id="504800"/>
    <lineage>
        <taxon>Bacteria</taxon>
        <taxon>Bacillati</taxon>
        <taxon>Actinomycetota</taxon>
        <taxon>Actinomycetes</taxon>
        <taxon>Geodermatophilales</taxon>
        <taxon>Geodermatophilaceae</taxon>
        <taxon>Geodermatophilus</taxon>
    </lineage>
</organism>
<dbReference type="RefSeq" id="WP_091326591.1">
    <property type="nucleotide sequence ID" value="NZ_FOSW01000010.1"/>
</dbReference>
<reference evidence="1 2" key="1">
    <citation type="submission" date="2016-10" db="EMBL/GenBank/DDBJ databases">
        <authorList>
            <person name="de Groot N.N."/>
        </authorList>
    </citation>
    <scope>NUCLEOTIDE SEQUENCE [LARGE SCALE GENOMIC DNA]</scope>
    <source>
        <strain evidence="1 2">DSM 45317</strain>
    </source>
</reference>
<gene>
    <name evidence="1" type="ORF">SAMN04488085_11098</name>
</gene>
<keyword evidence="2" id="KW-1185">Reference proteome</keyword>
<dbReference type="EMBL" id="FOSW01000010">
    <property type="protein sequence ID" value="SFL38888.1"/>
    <property type="molecule type" value="Genomic_DNA"/>
</dbReference>
<dbReference type="InParanoid" id="A0A1I4H9C3"/>
<evidence type="ECO:0000313" key="1">
    <source>
        <dbReference type="EMBL" id="SFL38888.1"/>
    </source>
</evidence>
<dbReference type="OrthoDB" id="5193700at2"/>
<dbReference type="AlphaFoldDB" id="A0A1I4H9C3"/>
<protein>
    <submittedName>
        <fullName evidence="1">Uncharacterized protein</fullName>
    </submittedName>
</protein>
<dbReference type="Proteomes" id="UP000199152">
    <property type="component" value="Unassembled WGS sequence"/>
</dbReference>
<proteinExistence type="predicted"/>
<sequence length="159" mass="17462">MALPRFLLRVVDPAQVYLEHYRRDLEAGRHAASWQLALPAPGAPGSPPAAIGARRAEPAEQAARYGDRETALADAKRRWAPQLRRGAEELLTTGATELRLDQRTITARVITFWRGDHLLQTTTESPHGRGASLSRISRNPRRGGAGVLVEYLARAAIRG</sequence>
<accession>A0A1I4H9C3</accession>
<evidence type="ECO:0000313" key="2">
    <source>
        <dbReference type="Proteomes" id="UP000199152"/>
    </source>
</evidence>
<name>A0A1I4H9C3_9ACTN</name>